<evidence type="ECO:0000313" key="3">
    <source>
        <dbReference type="Proteomes" id="UP000052167"/>
    </source>
</evidence>
<comment type="caution">
    <text evidence="2">The sequence shown here is derived from an EMBL/GenBank/DDBJ whole genome shotgun (WGS) entry which is preliminary data.</text>
</comment>
<protein>
    <submittedName>
        <fullName evidence="2">Uncharacterized protein</fullName>
    </submittedName>
</protein>
<proteinExistence type="predicted"/>
<evidence type="ECO:0000256" key="1">
    <source>
        <dbReference type="SAM" id="Phobius"/>
    </source>
</evidence>
<dbReference type="EMBL" id="JOKJ01000010">
    <property type="protein sequence ID" value="KEQ08299.1"/>
    <property type="molecule type" value="Genomic_DNA"/>
</dbReference>
<keyword evidence="1" id="KW-0472">Membrane</keyword>
<accession>A0A922T5M4</accession>
<organism evidence="2 3">
    <name type="scientific">Pseudorhizobium pelagicum</name>
    <dbReference type="NCBI Taxonomy" id="1509405"/>
    <lineage>
        <taxon>Bacteria</taxon>
        <taxon>Pseudomonadati</taxon>
        <taxon>Pseudomonadota</taxon>
        <taxon>Alphaproteobacteria</taxon>
        <taxon>Hyphomicrobiales</taxon>
        <taxon>Rhizobiaceae</taxon>
        <taxon>Rhizobium/Agrobacterium group</taxon>
        <taxon>Pseudorhizobium</taxon>
    </lineage>
</organism>
<name>A0A922T5M4_9HYPH</name>
<keyword evidence="3" id="KW-1185">Reference proteome</keyword>
<gene>
    <name evidence="2" type="ORF">GV68_03190</name>
</gene>
<keyword evidence="1" id="KW-0812">Transmembrane</keyword>
<feature type="transmembrane region" description="Helical" evidence="1">
    <location>
        <begin position="12"/>
        <end position="32"/>
    </location>
</feature>
<dbReference type="AlphaFoldDB" id="A0A922T5M4"/>
<evidence type="ECO:0000313" key="2">
    <source>
        <dbReference type="EMBL" id="KEQ08299.1"/>
    </source>
</evidence>
<dbReference type="Proteomes" id="UP000052167">
    <property type="component" value="Unassembled WGS sequence"/>
</dbReference>
<reference evidence="2 3" key="1">
    <citation type="submission" date="2014-06" db="EMBL/GenBank/DDBJ databases">
        <title>Rhizobium pelagicum/R2-400B4.</title>
        <authorList>
            <person name="Kimes N.E."/>
            <person name="Lopez-Perez M."/>
        </authorList>
    </citation>
    <scope>NUCLEOTIDE SEQUENCE [LARGE SCALE GENOMIC DNA]</scope>
    <source>
        <strain evidence="2 3">R2-400B4</strain>
    </source>
</reference>
<keyword evidence="1" id="KW-1133">Transmembrane helix</keyword>
<sequence>MSLEATRLLTKVMNTALVVGIAVVALATAAIIGRDMAWLSQKQSAHLDERRAPIRYGPQERQLRQHGVDVQDLSMPAIEKAQSMRLWWSRFSCPLQLQRHPPTRLTTPIGRCASSFSQDYQRVQ</sequence>